<evidence type="ECO:0008006" key="3">
    <source>
        <dbReference type="Google" id="ProtNLM"/>
    </source>
</evidence>
<dbReference type="InterPro" id="IPR046341">
    <property type="entry name" value="SET_dom_sf"/>
</dbReference>
<dbReference type="PANTHER" id="PTHR13271:SF103">
    <property type="entry name" value="N-METHYLTRANSFERASE DOMAIN AND SET DOMAIN CONTAINING PROTEIN-RELATED"/>
    <property type="match status" value="1"/>
</dbReference>
<feature type="non-terminal residue" evidence="1">
    <location>
        <position position="674"/>
    </location>
</feature>
<dbReference type="GO" id="GO:0016279">
    <property type="term" value="F:protein-lysine N-methyltransferase activity"/>
    <property type="evidence" value="ECO:0007669"/>
    <property type="project" value="TreeGrafter"/>
</dbReference>
<organism evidence="1 2">
    <name type="scientific">Solanum commersonii</name>
    <name type="common">Commerson's wild potato</name>
    <name type="synonym">Commerson's nightshade</name>
    <dbReference type="NCBI Taxonomy" id="4109"/>
    <lineage>
        <taxon>Eukaryota</taxon>
        <taxon>Viridiplantae</taxon>
        <taxon>Streptophyta</taxon>
        <taxon>Embryophyta</taxon>
        <taxon>Tracheophyta</taxon>
        <taxon>Spermatophyta</taxon>
        <taxon>Magnoliopsida</taxon>
        <taxon>eudicotyledons</taxon>
        <taxon>Gunneridae</taxon>
        <taxon>Pentapetalae</taxon>
        <taxon>asterids</taxon>
        <taxon>lamiids</taxon>
        <taxon>Solanales</taxon>
        <taxon>Solanaceae</taxon>
        <taxon>Solanoideae</taxon>
        <taxon>Solaneae</taxon>
        <taxon>Solanum</taxon>
    </lineage>
</organism>
<dbReference type="Proteomes" id="UP000824120">
    <property type="component" value="Chromosome 2"/>
</dbReference>
<dbReference type="Gene3D" id="3.90.1410.10">
    <property type="entry name" value="set domain protein methyltransferase, domain 1"/>
    <property type="match status" value="2"/>
</dbReference>
<accession>A0A9J6A7I1</accession>
<evidence type="ECO:0000313" key="2">
    <source>
        <dbReference type="Proteomes" id="UP000824120"/>
    </source>
</evidence>
<sequence>WGHTDGEKLTVKAAYKIAMDLNAITDNWLWKLIWKIWRSRAPYKVVCFCWTVTYETVLTQHCKKNEDAYHLLLPCSFTTQIWNMFLNTTYVSWVMPRRLELSNNFCTVGLLELYFGGEDFMDMVGFNSPRNEMEALNSILTAIAKLDGEHCSTTILEELRIAAVDLISELGKKCKEESKVVTRSSCEPEKCLQQWGEDQGVKSQLEISYFEGAGRGAVARQDMRIGDIALEIPLSIVISDDLVHEYDMIIPALSDDPILVSIGVVQSNYTIRASSSPRPNPKYIIRNVSNLSLHYLLRTPFNPTMSLGVDALNSKKTRELESSPMYSILEKVEGMSAETMVLLWSMKEKHNPDSKFKLYFDMLPEVFNTGLSFGMEAIMALDGTLLLEEIVQAKEHLRAQYDELFPSLCNDHPDVFPPEQYRWEQFLWACELWYSNSMKIMFTDGKLRTCLIPIAGFFNHSTCPHIMHYGKVDSTTNSIKFPLSRSCNARQQCFLGYGSFSSSHLLTFYGFLPQLDNYYDVIPLDIDVATNEDCADTDPTPDWTSHMVRGTWFSKNHGIFHYGLPPPLLDRMRRSRNPSLQSMTLTPENLEIELEILRDLCSMFEEMRDGLGDPELDNRETTSWDVKLAADFKDLQRRIFSSIVASCQAGCELVKCEMQRYTLLCSATGREQQC</sequence>
<dbReference type="InterPro" id="IPR050600">
    <property type="entry name" value="SETD3_SETD6_MTase"/>
</dbReference>
<gene>
    <name evidence="1" type="ORF">H5410_005570</name>
</gene>
<dbReference type="PANTHER" id="PTHR13271">
    <property type="entry name" value="UNCHARACTERIZED PUTATIVE METHYLTRANSFERASE"/>
    <property type="match status" value="1"/>
</dbReference>
<dbReference type="OrthoDB" id="341421at2759"/>
<dbReference type="CDD" id="cd10527">
    <property type="entry name" value="SET_LSMT"/>
    <property type="match status" value="1"/>
</dbReference>
<proteinExistence type="predicted"/>
<reference evidence="1 2" key="1">
    <citation type="submission" date="2020-09" db="EMBL/GenBank/DDBJ databases">
        <title>De no assembly of potato wild relative species, Solanum commersonii.</title>
        <authorList>
            <person name="Cho K."/>
        </authorList>
    </citation>
    <scope>NUCLEOTIDE SEQUENCE [LARGE SCALE GENOMIC DNA]</scope>
    <source>
        <strain evidence="1">LZ3.2</strain>
        <tissue evidence="1">Leaf</tissue>
    </source>
</reference>
<protein>
    <recommendedName>
        <fullName evidence="3">SET domain-containing protein</fullName>
    </recommendedName>
</protein>
<dbReference type="FunFam" id="3.90.1410.10:FF:000011">
    <property type="entry name" value="Transcription factor, E2F and DP-related"/>
    <property type="match status" value="1"/>
</dbReference>
<dbReference type="SUPFAM" id="SSF82199">
    <property type="entry name" value="SET domain"/>
    <property type="match status" value="1"/>
</dbReference>
<dbReference type="EMBL" id="JACXVP010000002">
    <property type="protein sequence ID" value="KAG5620352.1"/>
    <property type="molecule type" value="Genomic_DNA"/>
</dbReference>
<evidence type="ECO:0000313" key="1">
    <source>
        <dbReference type="EMBL" id="KAG5620352.1"/>
    </source>
</evidence>
<keyword evidence="2" id="KW-1185">Reference proteome</keyword>
<name>A0A9J6A7I1_SOLCO</name>
<dbReference type="AlphaFoldDB" id="A0A9J6A7I1"/>
<comment type="caution">
    <text evidence="1">The sequence shown here is derived from an EMBL/GenBank/DDBJ whole genome shotgun (WGS) entry which is preliminary data.</text>
</comment>